<sequence>MRVSSTSLLTRVFALLMLSYHNVESFSYVSERLSTDSLSIKDGPKLPKDAAAYNLTVPEGLQLKYLGIGFGTQNYTCSLVSGTPNWNPVGAVAELRDLTGITTSPVNIAREAIRKEAQSALASYPHLATHYFVAHDPAPLPGFFFEPNKDEKRILLSHQAEKKIDQQRRMAFTGNSHYPEVTSASQMKYETSFTSELKYGLVRESTGTSEVGGLPTEKGKFIIAAKMGSIPSPDDPTQNVPWLALKGIEGDAARFILRTDTQLGVAPSLRNCIFEGQEANIRYSALYWFYM</sequence>
<dbReference type="Pfam" id="PF11937">
    <property type="entry name" value="DUF3455"/>
    <property type="match status" value="2"/>
</dbReference>
<protein>
    <submittedName>
        <fullName evidence="2">Uncharacterized protein</fullName>
    </submittedName>
</protein>
<reference evidence="2" key="1">
    <citation type="submission" date="2013-11" db="EMBL/GenBank/DDBJ databases">
        <title>Genome sequence of the fusiform rust pathogen reveals effectors for host alternation and coevolution with pine.</title>
        <authorList>
            <consortium name="DOE Joint Genome Institute"/>
            <person name="Smith K."/>
            <person name="Pendleton A."/>
            <person name="Kubisiak T."/>
            <person name="Anderson C."/>
            <person name="Salamov A."/>
            <person name="Aerts A."/>
            <person name="Riley R."/>
            <person name="Clum A."/>
            <person name="Lindquist E."/>
            <person name="Ence D."/>
            <person name="Campbell M."/>
            <person name="Kronenberg Z."/>
            <person name="Feau N."/>
            <person name="Dhillon B."/>
            <person name="Hamelin R."/>
            <person name="Burleigh J."/>
            <person name="Smith J."/>
            <person name="Yandell M."/>
            <person name="Nelson C."/>
            <person name="Grigoriev I."/>
            <person name="Davis J."/>
        </authorList>
    </citation>
    <scope>NUCLEOTIDE SEQUENCE</scope>
    <source>
        <strain evidence="2">G11</strain>
    </source>
</reference>
<proteinExistence type="predicted"/>
<dbReference type="OrthoDB" id="1859733at2759"/>
<evidence type="ECO:0000256" key="1">
    <source>
        <dbReference type="SAM" id="SignalP"/>
    </source>
</evidence>
<dbReference type="InterPro" id="IPR021851">
    <property type="entry name" value="DUF3455"/>
</dbReference>
<dbReference type="Proteomes" id="UP000886653">
    <property type="component" value="Unassembled WGS sequence"/>
</dbReference>
<dbReference type="PANTHER" id="PTHR35567:SF1">
    <property type="entry name" value="CONSERVED FUNGAL PROTEIN (AFU_ORTHOLOGUE AFUA_1G14230)"/>
    <property type="match status" value="1"/>
</dbReference>
<keyword evidence="3" id="KW-1185">Reference proteome</keyword>
<organism evidence="2 3">
    <name type="scientific">Cronartium quercuum f. sp. fusiforme G11</name>
    <dbReference type="NCBI Taxonomy" id="708437"/>
    <lineage>
        <taxon>Eukaryota</taxon>
        <taxon>Fungi</taxon>
        <taxon>Dikarya</taxon>
        <taxon>Basidiomycota</taxon>
        <taxon>Pucciniomycotina</taxon>
        <taxon>Pucciniomycetes</taxon>
        <taxon>Pucciniales</taxon>
        <taxon>Coleosporiaceae</taxon>
        <taxon>Cronartium</taxon>
    </lineage>
</organism>
<name>A0A9P6NV20_9BASI</name>
<evidence type="ECO:0000313" key="2">
    <source>
        <dbReference type="EMBL" id="KAG0150076.1"/>
    </source>
</evidence>
<evidence type="ECO:0000313" key="3">
    <source>
        <dbReference type="Proteomes" id="UP000886653"/>
    </source>
</evidence>
<dbReference type="EMBL" id="MU167222">
    <property type="protein sequence ID" value="KAG0150076.1"/>
    <property type="molecule type" value="Genomic_DNA"/>
</dbReference>
<accession>A0A9P6NV20</accession>
<keyword evidence="1" id="KW-0732">Signal</keyword>
<comment type="caution">
    <text evidence="2">The sequence shown here is derived from an EMBL/GenBank/DDBJ whole genome shotgun (WGS) entry which is preliminary data.</text>
</comment>
<feature type="signal peptide" evidence="1">
    <location>
        <begin position="1"/>
        <end position="25"/>
    </location>
</feature>
<feature type="chain" id="PRO_5040449563" evidence="1">
    <location>
        <begin position="26"/>
        <end position="291"/>
    </location>
</feature>
<dbReference type="PANTHER" id="PTHR35567">
    <property type="entry name" value="MALATE DEHYDROGENASE (AFU_ORTHOLOGUE AFUA_2G13800)"/>
    <property type="match status" value="1"/>
</dbReference>
<dbReference type="AlphaFoldDB" id="A0A9P6NV20"/>
<gene>
    <name evidence="2" type="ORF">CROQUDRAFT_682693</name>
</gene>